<dbReference type="InterPro" id="IPR037053">
    <property type="entry name" value="Phage_tail_collar_dom_sf"/>
</dbReference>
<organism evidence="2 3">
    <name type="scientific">Cohnella faecalis</name>
    <dbReference type="NCBI Taxonomy" id="2315694"/>
    <lineage>
        <taxon>Bacteria</taxon>
        <taxon>Bacillati</taxon>
        <taxon>Bacillota</taxon>
        <taxon>Bacilli</taxon>
        <taxon>Bacillales</taxon>
        <taxon>Paenibacillaceae</taxon>
        <taxon>Cohnella</taxon>
    </lineage>
</organism>
<protein>
    <submittedName>
        <fullName evidence="2">Phage tail protein</fullName>
    </submittedName>
</protein>
<feature type="domain" description="Phage tail collar" evidence="1">
    <location>
        <begin position="7"/>
        <end position="63"/>
    </location>
</feature>
<dbReference type="SUPFAM" id="SSF88874">
    <property type="entry name" value="Receptor-binding domain of short tail fibre protein gp12"/>
    <property type="match status" value="1"/>
</dbReference>
<reference evidence="2 3" key="1">
    <citation type="submission" date="2018-09" db="EMBL/GenBank/DDBJ databases">
        <title>Cohnella cavernae sp. nov., isolated from a karst cave.</title>
        <authorList>
            <person name="Zhu H."/>
        </authorList>
    </citation>
    <scope>NUCLEOTIDE SEQUENCE [LARGE SCALE GENOMIC DNA]</scope>
    <source>
        <strain evidence="2 3">K2E09-144</strain>
    </source>
</reference>
<gene>
    <name evidence="2" type="ORF">D3H35_27285</name>
</gene>
<keyword evidence="3" id="KW-1185">Reference proteome</keyword>
<dbReference type="Gene3D" id="3.90.1340.10">
    <property type="entry name" value="Phage tail collar domain"/>
    <property type="match status" value="1"/>
</dbReference>
<evidence type="ECO:0000313" key="3">
    <source>
        <dbReference type="Proteomes" id="UP000266340"/>
    </source>
</evidence>
<dbReference type="InterPro" id="IPR011083">
    <property type="entry name" value="Phage_tail_collar_dom"/>
</dbReference>
<evidence type="ECO:0000259" key="1">
    <source>
        <dbReference type="Pfam" id="PF07484"/>
    </source>
</evidence>
<dbReference type="AlphaFoldDB" id="A0A398CIJ1"/>
<dbReference type="RefSeq" id="WP_119152282.1">
    <property type="nucleotide sequence ID" value="NZ_JBHSOV010000034.1"/>
</dbReference>
<dbReference type="Proteomes" id="UP000266340">
    <property type="component" value="Unassembled WGS sequence"/>
</dbReference>
<dbReference type="EMBL" id="QXJM01000049">
    <property type="protein sequence ID" value="RIE00668.1"/>
    <property type="molecule type" value="Genomic_DNA"/>
</dbReference>
<name>A0A398CIJ1_9BACL</name>
<sequence>MSDQYVGEIRIFSGNYAPQGWAMCNGQLLPVSGNELLFAVIGAKYGGDGKTTFALPDLRGRLPIHMSSAYAFASKGGTETVTLDLAALPAHTHVVNANSLPGTSDSPSNAFWAGSTLNQYSTAGSNGTMDSLTVSSAGGNQAHNNVMPYSVLTFIIALQGIYPQHSS</sequence>
<dbReference type="OrthoDB" id="9810174at2"/>
<accession>A0A398CIJ1</accession>
<evidence type="ECO:0000313" key="2">
    <source>
        <dbReference type="EMBL" id="RIE00668.1"/>
    </source>
</evidence>
<proteinExistence type="predicted"/>
<comment type="caution">
    <text evidence="2">The sequence shown here is derived from an EMBL/GenBank/DDBJ whole genome shotgun (WGS) entry which is preliminary data.</text>
</comment>
<dbReference type="Pfam" id="PF07484">
    <property type="entry name" value="Collar"/>
    <property type="match status" value="1"/>
</dbReference>